<dbReference type="VEuPathDB" id="PlasmoDB:PmUG01_10044700"/>
<evidence type="ECO:0000256" key="4">
    <source>
        <dbReference type="SAM" id="Coils"/>
    </source>
</evidence>
<feature type="compositionally biased region" description="Acidic residues" evidence="5">
    <location>
        <begin position="1"/>
        <end position="17"/>
    </location>
</feature>
<protein>
    <submittedName>
        <fullName evidence="6">WD repeat-containing protein 70, putative</fullName>
    </submittedName>
</protein>
<feature type="compositionally biased region" description="Low complexity" evidence="5">
    <location>
        <begin position="22"/>
        <end position="33"/>
    </location>
</feature>
<dbReference type="Proteomes" id="UP000219799">
    <property type="component" value="Chromosome 10"/>
</dbReference>
<dbReference type="Gene3D" id="2.130.10.10">
    <property type="entry name" value="YVTN repeat-like/Quinoprotein amine dehydrogenase"/>
    <property type="match status" value="2"/>
</dbReference>
<dbReference type="Pfam" id="PF00400">
    <property type="entry name" value="WD40"/>
    <property type="match status" value="1"/>
</dbReference>
<evidence type="ECO:0000256" key="3">
    <source>
        <dbReference type="PROSITE-ProRule" id="PRU00221"/>
    </source>
</evidence>
<dbReference type="InterPro" id="IPR051858">
    <property type="entry name" value="WD_repeat_GAD-1"/>
</dbReference>
<keyword evidence="4" id="KW-0175">Coiled coil</keyword>
<feature type="coiled-coil region" evidence="4">
    <location>
        <begin position="351"/>
        <end position="378"/>
    </location>
</feature>
<dbReference type="SUPFAM" id="SSF50978">
    <property type="entry name" value="WD40 repeat-like"/>
    <property type="match status" value="1"/>
</dbReference>
<keyword evidence="2" id="KW-0677">Repeat</keyword>
<evidence type="ECO:0000256" key="5">
    <source>
        <dbReference type="SAM" id="MobiDB-lite"/>
    </source>
</evidence>
<dbReference type="GO" id="GO:0005634">
    <property type="term" value="C:nucleus"/>
    <property type="evidence" value="ECO:0007669"/>
    <property type="project" value="TreeGrafter"/>
</dbReference>
<accession>A0A1C3KE77</accession>
<dbReference type="PROSITE" id="PS50082">
    <property type="entry name" value="WD_REPEATS_2"/>
    <property type="match status" value="1"/>
</dbReference>
<organism evidence="6 7">
    <name type="scientific">Plasmodium malariae</name>
    <dbReference type="NCBI Taxonomy" id="5858"/>
    <lineage>
        <taxon>Eukaryota</taxon>
        <taxon>Sar</taxon>
        <taxon>Alveolata</taxon>
        <taxon>Apicomplexa</taxon>
        <taxon>Aconoidasida</taxon>
        <taxon>Haemosporida</taxon>
        <taxon>Plasmodiidae</taxon>
        <taxon>Plasmodium</taxon>
        <taxon>Plasmodium (Plasmodium)</taxon>
    </lineage>
</organism>
<dbReference type="AlphaFoldDB" id="A0A1C3KE77"/>
<feature type="region of interest" description="Disordered" evidence="5">
    <location>
        <begin position="1"/>
        <end position="56"/>
    </location>
</feature>
<dbReference type="PROSITE" id="PS50294">
    <property type="entry name" value="WD_REPEATS_REGION"/>
    <property type="match status" value="1"/>
</dbReference>
<sequence length="675" mass="78726">MNNEDVVGEDEYLDEFSDGNASNEFSTNSESSTGQSDERKRNNEKGDEHNAPLDEGFDKQRSKLNFALMKEEVLNIHKKNICEIRSVRKGSTLVVSGNDNNVRIYEFKNMNKYEKGYTKLISLSEGSIIQSLDAQNNITLIANGNKCYVYNRNYELIKNTIRGDMYIKDVNKTKGHTRQINCCRINPSEENVFISGSLDSTLRIWNLTKNNCYGIDNELVHHQCLKIVNEKNMMNNNILCSEFCMDGNTIIIGCESGQLEIRNKISNDYMYSYKGTHIIKPNVSHNNYAVIDILTSKKRNHYFYTRSLDSTVKYWDRRNLNIPINTIENINTIVHKSNMCFYDKDEKYLVIGTQEKKISKKEENVQNAKNQAYEYIENRLDFEEEKTQKLKDSKKEFLTNSYIKIYQGDDDMNKFLNEVSTINKTEKNIHGMIQIYDITTNTFDLIYKKYYEHSGIICVHYDEYIKHLFLGTTDGKCFIYYDHNSKNGVLEYINKGAKRKEQEVKEKNNSFYMNTEHIYNLDNLPKEIEITHSGKVLIKKHNKKNKLNPTINALNSNAYERKRQVNPYSKFIVDLKQNSGERMDEIQKGELAREQTDEEENIVDLLRKRELNKQGDDYFMKAYKYTQPNKIIDYSSGEEQEYSKILKKPKCPQCGVKNCVCGYMQGLGRKTGSNK</sequence>
<keyword evidence="1 3" id="KW-0853">WD repeat</keyword>
<dbReference type="EMBL" id="LT594498">
    <property type="protein sequence ID" value="SBT71879.1"/>
    <property type="molecule type" value="Genomic_DNA"/>
</dbReference>
<dbReference type="PANTHER" id="PTHR16017">
    <property type="entry name" value="GASTRULATION DEFECTIVE PROTEIN 1-RELATED"/>
    <property type="match status" value="1"/>
</dbReference>
<proteinExistence type="predicted"/>
<dbReference type="GO" id="GO:0035861">
    <property type="term" value="C:site of double-strand break"/>
    <property type="evidence" value="ECO:0007669"/>
    <property type="project" value="TreeGrafter"/>
</dbReference>
<gene>
    <name evidence="6" type="primary">WDR70</name>
    <name evidence="6" type="ORF">PMLGA01_100036000</name>
</gene>
<dbReference type="InterPro" id="IPR015943">
    <property type="entry name" value="WD40/YVTN_repeat-like_dom_sf"/>
</dbReference>
<evidence type="ECO:0000256" key="2">
    <source>
        <dbReference type="ARBA" id="ARBA00022737"/>
    </source>
</evidence>
<evidence type="ECO:0000313" key="6">
    <source>
        <dbReference type="EMBL" id="SBT71879.1"/>
    </source>
</evidence>
<evidence type="ECO:0000256" key="1">
    <source>
        <dbReference type="ARBA" id="ARBA00022574"/>
    </source>
</evidence>
<feature type="compositionally biased region" description="Basic and acidic residues" evidence="5">
    <location>
        <begin position="36"/>
        <end position="56"/>
    </location>
</feature>
<dbReference type="PANTHER" id="PTHR16017:SF0">
    <property type="entry name" value="WD REPEAT-CONTAINING PROTEIN 70"/>
    <property type="match status" value="1"/>
</dbReference>
<dbReference type="SMART" id="SM00320">
    <property type="entry name" value="WD40"/>
    <property type="match status" value="5"/>
</dbReference>
<feature type="repeat" description="WD" evidence="3">
    <location>
        <begin position="173"/>
        <end position="215"/>
    </location>
</feature>
<reference evidence="6 7" key="1">
    <citation type="submission" date="2016-06" db="EMBL/GenBank/DDBJ databases">
        <authorList>
            <consortium name="Pathogen Informatics"/>
        </authorList>
    </citation>
    <scope>NUCLEOTIDE SEQUENCE [LARGE SCALE GENOMIC DNA]</scope>
    <source>
        <strain evidence="6">PmlGA01</strain>
    </source>
</reference>
<dbReference type="InterPro" id="IPR001680">
    <property type="entry name" value="WD40_rpt"/>
</dbReference>
<dbReference type="InterPro" id="IPR036322">
    <property type="entry name" value="WD40_repeat_dom_sf"/>
</dbReference>
<name>A0A1C3KE77_PLAMA</name>
<evidence type="ECO:0000313" key="7">
    <source>
        <dbReference type="Proteomes" id="UP000219799"/>
    </source>
</evidence>